<keyword evidence="3" id="KW-0813">Transport</keyword>
<accession>A0A366IJS9</accession>
<protein>
    <recommendedName>
        <fullName evidence="8">Probable membrane transporter protein</fullName>
    </recommendedName>
</protein>
<keyword evidence="4 8" id="KW-1003">Cell membrane</keyword>
<name>A0A366IJS9_9MICO</name>
<gene>
    <name evidence="9" type="ORF">DFO65_104121</name>
</gene>
<dbReference type="PANTHER" id="PTHR30269">
    <property type="entry name" value="TRANSMEMBRANE PROTEIN YFCA"/>
    <property type="match status" value="1"/>
</dbReference>
<feature type="transmembrane region" description="Helical" evidence="8">
    <location>
        <begin position="198"/>
        <end position="217"/>
    </location>
</feature>
<dbReference type="PANTHER" id="PTHR30269:SF37">
    <property type="entry name" value="MEMBRANE TRANSPORTER PROTEIN"/>
    <property type="match status" value="1"/>
</dbReference>
<keyword evidence="5 8" id="KW-0812">Transmembrane</keyword>
<keyword evidence="7 8" id="KW-0472">Membrane</keyword>
<dbReference type="InterPro" id="IPR052017">
    <property type="entry name" value="TSUP"/>
</dbReference>
<feature type="transmembrane region" description="Helical" evidence="8">
    <location>
        <begin position="168"/>
        <end position="186"/>
    </location>
</feature>
<keyword evidence="6 8" id="KW-1133">Transmembrane helix</keyword>
<sequence>MEPVVLLILFAVFVGALSQRVTGMGFALVCGPFLVLLLDPFSGVVLVNLCGIVAASVVFARTWREVEWDSLWQLGLGAMLGAIPGALLASALPAAGLQILIGALIIVSLLSSLVIGRFGHVLPGTLPTRLTAGALSGAMSASAGTGGPAISAYAVLTTWEHRAFAATLQPFLIIGAGSAVALKLALEPSAWPQLSLPAWLGLAAVMAGGLSSGEWLAKRIPVSAARAAMILLALGGGVTTLLKGLLQ</sequence>
<evidence type="ECO:0000256" key="3">
    <source>
        <dbReference type="ARBA" id="ARBA00022448"/>
    </source>
</evidence>
<evidence type="ECO:0000256" key="4">
    <source>
        <dbReference type="ARBA" id="ARBA00022475"/>
    </source>
</evidence>
<organism evidence="9 10">
    <name type="scientific">Brevibacterium celere</name>
    <dbReference type="NCBI Taxonomy" id="225845"/>
    <lineage>
        <taxon>Bacteria</taxon>
        <taxon>Bacillati</taxon>
        <taxon>Actinomycetota</taxon>
        <taxon>Actinomycetes</taxon>
        <taxon>Micrococcales</taxon>
        <taxon>Brevibacteriaceae</taxon>
        <taxon>Brevibacterium</taxon>
    </lineage>
</organism>
<evidence type="ECO:0000256" key="5">
    <source>
        <dbReference type="ARBA" id="ARBA00022692"/>
    </source>
</evidence>
<keyword evidence="10" id="KW-1185">Reference proteome</keyword>
<dbReference type="Proteomes" id="UP000253509">
    <property type="component" value="Unassembled WGS sequence"/>
</dbReference>
<evidence type="ECO:0000256" key="2">
    <source>
        <dbReference type="ARBA" id="ARBA00009142"/>
    </source>
</evidence>
<comment type="similarity">
    <text evidence="2 8">Belongs to the 4-toluene sulfonate uptake permease (TSUP) (TC 2.A.102) family.</text>
</comment>
<feature type="transmembrane region" description="Helical" evidence="8">
    <location>
        <begin position="71"/>
        <end position="91"/>
    </location>
</feature>
<proteinExistence type="inferred from homology"/>
<evidence type="ECO:0000313" key="10">
    <source>
        <dbReference type="Proteomes" id="UP000253509"/>
    </source>
</evidence>
<feature type="transmembrane region" description="Helical" evidence="8">
    <location>
        <begin position="130"/>
        <end position="156"/>
    </location>
</feature>
<dbReference type="Pfam" id="PF01925">
    <property type="entry name" value="TauE"/>
    <property type="match status" value="1"/>
</dbReference>
<feature type="transmembrane region" description="Helical" evidence="8">
    <location>
        <begin position="223"/>
        <end position="246"/>
    </location>
</feature>
<dbReference type="GO" id="GO:0005886">
    <property type="term" value="C:plasma membrane"/>
    <property type="evidence" value="ECO:0007669"/>
    <property type="project" value="UniProtKB-SubCell"/>
</dbReference>
<comment type="caution">
    <text evidence="9">The sequence shown here is derived from an EMBL/GenBank/DDBJ whole genome shotgun (WGS) entry which is preliminary data.</text>
</comment>
<evidence type="ECO:0000256" key="6">
    <source>
        <dbReference type="ARBA" id="ARBA00022989"/>
    </source>
</evidence>
<feature type="transmembrane region" description="Helical" evidence="8">
    <location>
        <begin position="34"/>
        <end position="59"/>
    </location>
</feature>
<evidence type="ECO:0000256" key="8">
    <source>
        <dbReference type="RuleBase" id="RU363041"/>
    </source>
</evidence>
<reference evidence="9 10" key="1">
    <citation type="submission" date="2018-06" db="EMBL/GenBank/DDBJ databases">
        <title>Freshwater and sediment microbial communities from various areas in North America, analyzing microbe dynamics in response to fracking.</title>
        <authorList>
            <person name="Lamendella R."/>
        </authorList>
    </citation>
    <scope>NUCLEOTIDE SEQUENCE [LARGE SCALE GENOMIC DNA]</scope>
    <source>
        <strain evidence="9 10">3b_TX</strain>
    </source>
</reference>
<feature type="transmembrane region" description="Helical" evidence="8">
    <location>
        <begin position="97"/>
        <end position="118"/>
    </location>
</feature>
<evidence type="ECO:0000313" key="9">
    <source>
        <dbReference type="EMBL" id="RBP72165.1"/>
    </source>
</evidence>
<evidence type="ECO:0000256" key="7">
    <source>
        <dbReference type="ARBA" id="ARBA00023136"/>
    </source>
</evidence>
<evidence type="ECO:0000256" key="1">
    <source>
        <dbReference type="ARBA" id="ARBA00004651"/>
    </source>
</evidence>
<dbReference type="RefSeq" id="WP_113903715.1">
    <property type="nucleotide sequence ID" value="NZ_QNSB01000004.1"/>
</dbReference>
<comment type="subcellular location">
    <subcellularLocation>
        <location evidence="1 8">Cell membrane</location>
        <topology evidence="1 8">Multi-pass membrane protein</topology>
    </subcellularLocation>
</comment>
<dbReference type="AlphaFoldDB" id="A0A366IJS9"/>
<dbReference type="EMBL" id="QNSB01000004">
    <property type="protein sequence ID" value="RBP72165.1"/>
    <property type="molecule type" value="Genomic_DNA"/>
</dbReference>
<dbReference type="InterPro" id="IPR002781">
    <property type="entry name" value="TM_pro_TauE-like"/>
</dbReference>